<reference evidence="1 2" key="1">
    <citation type="journal article" date="2015" name="Genome Announc.">
        <title>Expanding the biotechnology potential of lactobacilli through comparative genomics of 213 strains and associated genera.</title>
        <authorList>
            <person name="Sun Z."/>
            <person name="Harris H.M."/>
            <person name="McCann A."/>
            <person name="Guo C."/>
            <person name="Argimon S."/>
            <person name="Zhang W."/>
            <person name="Yang X."/>
            <person name="Jeffery I.B."/>
            <person name="Cooney J.C."/>
            <person name="Kagawa T.F."/>
            <person name="Liu W."/>
            <person name="Song Y."/>
            <person name="Salvetti E."/>
            <person name="Wrobel A."/>
            <person name="Rasinkangas P."/>
            <person name="Parkhill J."/>
            <person name="Rea M.C."/>
            <person name="O'Sullivan O."/>
            <person name="Ritari J."/>
            <person name="Douillard F.P."/>
            <person name="Paul Ross R."/>
            <person name="Yang R."/>
            <person name="Briner A.E."/>
            <person name="Felis G.E."/>
            <person name="de Vos W.M."/>
            <person name="Barrangou R."/>
            <person name="Klaenhammer T.R."/>
            <person name="Caufield P.W."/>
            <person name="Cui Y."/>
            <person name="Zhang H."/>
            <person name="O'Toole P.W."/>
        </authorList>
    </citation>
    <scope>NUCLEOTIDE SEQUENCE [LARGE SCALE GENOMIC DNA]</scope>
    <source>
        <strain evidence="1 2">DSM 20178</strain>
    </source>
</reference>
<dbReference type="AlphaFoldDB" id="A0A0R1ERH2"/>
<gene>
    <name evidence="1" type="ORF">FD51_GL000702</name>
</gene>
<name>A0A0R1ERH2_LACZE</name>
<proteinExistence type="predicted"/>
<protein>
    <submittedName>
        <fullName evidence="1">Uncharacterized protein</fullName>
    </submittedName>
</protein>
<sequence>MIIKIRRRRNLTLDDVRVNALEATEADAVKIYRNKIAFFRRVLPFFPKTTTKSAKLPTFKFN</sequence>
<dbReference type="Proteomes" id="UP000051984">
    <property type="component" value="Unassembled WGS sequence"/>
</dbReference>
<dbReference type="EMBL" id="AZCT01000012">
    <property type="protein sequence ID" value="KRK11917.1"/>
    <property type="molecule type" value="Genomic_DNA"/>
</dbReference>
<comment type="caution">
    <text evidence="1">The sequence shown here is derived from an EMBL/GenBank/DDBJ whole genome shotgun (WGS) entry which is preliminary data.</text>
</comment>
<organism evidence="1 2">
    <name type="scientific">Lacticaseibacillus zeae DSM 20178 = KCTC 3804</name>
    <dbReference type="NCBI Taxonomy" id="1423816"/>
    <lineage>
        <taxon>Bacteria</taxon>
        <taxon>Bacillati</taxon>
        <taxon>Bacillota</taxon>
        <taxon>Bacilli</taxon>
        <taxon>Lactobacillales</taxon>
        <taxon>Lactobacillaceae</taxon>
        <taxon>Lacticaseibacillus</taxon>
    </lineage>
</organism>
<accession>A0A0R1ERH2</accession>
<evidence type="ECO:0000313" key="2">
    <source>
        <dbReference type="Proteomes" id="UP000051984"/>
    </source>
</evidence>
<dbReference type="PATRIC" id="fig|1423816.3.peg.708"/>
<evidence type="ECO:0000313" key="1">
    <source>
        <dbReference type="EMBL" id="KRK11917.1"/>
    </source>
</evidence>